<dbReference type="RefSeq" id="WP_183625378.1">
    <property type="nucleotide sequence ID" value="NZ_JACHWJ010000003.1"/>
</dbReference>
<gene>
    <name evidence="1" type="ORF">FHX72_002533</name>
</gene>
<dbReference type="EMBL" id="JACHWJ010000003">
    <property type="protein sequence ID" value="MBB2958388.1"/>
    <property type="molecule type" value="Genomic_DNA"/>
</dbReference>
<evidence type="ECO:0000313" key="1">
    <source>
        <dbReference type="EMBL" id="MBB2958388.1"/>
    </source>
</evidence>
<reference evidence="1 2" key="1">
    <citation type="submission" date="2020-08" db="EMBL/GenBank/DDBJ databases">
        <title>Sequencing the genomes of 1000 actinobacteria strains.</title>
        <authorList>
            <person name="Klenk H.-P."/>
        </authorList>
    </citation>
    <scope>NUCLEOTIDE SEQUENCE [LARGE SCALE GENOMIC DNA]</scope>
    <source>
        <strain evidence="1 2">DSM 20419</strain>
    </source>
</reference>
<name>A0A7W4UPY3_9MICO</name>
<dbReference type="Proteomes" id="UP000545286">
    <property type="component" value="Unassembled WGS sequence"/>
</dbReference>
<keyword evidence="2" id="KW-1185">Reference proteome</keyword>
<organism evidence="1 2">
    <name type="scientific">Pseudoclavibacter helvolus</name>
    <dbReference type="NCBI Taxonomy" id="255205"/>
    <lineage>
        <taxon>Bacteria</taxon>
        <taxon>Bacillati</taxon>
        <taxon>Actinomycetota</taxon>
        <taxon>Actinomycetes</taxon>
        <taxon>Micrococcales</taxon>
        <taxon>Microbacteriaceae</taxon>
        <taxon>Pseudoclavibacter</taxon>
    </lineage>
</organism>
<proteinExistence type="predicted"/>
<accession>A0A7W4UPY3</accession>
<sequence>MSHDHTCPGPEALAREIATAIEGVSTPFDAILLAQYSLAPAAPLLSEQLDVPLFSTPGSAADLLAARLNAAGQRS</sequence>
<protein>
    <submittedName>
        <fullName evidence="1">Uncharacterized protein</fullName>
    </submittedName>
</protein>
<evidence type="ECO:0000313" key="2">
    <source>
        <dbReference type="Proteomes" id="UP000545286"/>
    </source>
</evidence>
<dbReference type="AlphaFoldDB" id="A0A7W4UPY3"/>
<comment type="caution">
    <text evidence="1">The sequence shown here is derived from an EMBL/GenBank/DDBJ whole genome shotgun (WGS) entry which is preliminary data.</text>
</comment>